<sequence length="122" mass="13334">MEREAIISAANEQNSITPAVICAIVFGILSVGTTIGTTIWAETRRRRREQAVPHLTRNELGARGRLPADAQSFVNFVRLENDPEELHEGIELPQIAHISAISLPGPRAIPVRHLEAIDGGQI</sequence>
<protein>
    <submittedName>
        <fullName evidence="2">Uncharacterized protein</fullName>
    </submittedName>
</protein>
<keyword evidence="1" id="KW-0812">Transmembrane</keyword>
<proteinExistence type="predicted"/>
<feature type="transmembrane region" description="Helical" evidence="1">
    <location>
        <begin position="16"/>
        <end position="41"/>
    </location>
</feature>
<evidence type="ECO:0000313" key="2">
    <source>
        <dbReference type="EMBL" id="KAK8077201.1"/>
    </source>
</evidence>
<comment type="caution">
    <text evidence="2">The sequence shown here is derived from an EMBL/GenBank/DDBJ whole genome shotgun (WGS) entry which is preliminary data.</text>
</comment>
<organism evidence="2 3">
    <name type="scientific">Apiospora saccharicola</name>
    <dbReference type="NCBI Taxonomy" id="335842"/>
    <lineage>
        <taxon>Eukaryota</taxon>
        <taxon>Fungi</taxon>
        <taxon>Dikarya</taxon>
        <taxon>Ascomycota</taxon>
        <taxon>Pezizomycotina</taxon>
        <taxon>Sordariomycetes</taxon>
        <taxon>Xylariomycetidae</taxon>
        <taxon>Amphisphaeriales</taxon>
        <taxon>Apiosporaceae</taxon>
        <taxon>Apiospora</taxon>
    </lineage>
</organism>
<evidence type="ECO:0000313" key="3">
    <source>
        <dbReference type="Proteomes" id="UP001446871"/>
    </source>
</evidence>
<name>A0ABR1W126_9PEZI</name>
<accession>A0ABR1W126</accession>
<keyword evidence="3" id="KW-1185">Reference proteome</keyword>
<dbReference type="Proteomes" id="UP001446871">
    <property type="component" value="Unassembled WGS sequence"/>
</dbReference>
<keyword evidence="1" id="KW-1133">Transmembrane helix</keyword>
<evidence type="ECO:0000256" key="1">
    <source>
        <dbReference type="SAM" id="Phobius"/>
    </source>
</evidence>
<keyword evidence="1" id="KW-0472">Membrane</keyword>
<reference evidence="2 3" key="1">
    <citation type="submission" date="2023-01" db="EMBL/GenBank/DDBJ databases">
        <title>Analysis of 21 Apiospora genomes using comparative genomics revels a genus with tremendous synthesis potential of carbohydrate active enzymes and secondary metabolites.</title>
        <authorList>
            <person name="Sorensen T."/>
        </authorList>
    </citation>
    <scope>NUCLEOTIDE SEQUENCE [LARGE SCALE GENOMIC DNA]</scope>
    <source>
        <strain evidence="2 3">CBS 83171</strain>
    </source>
</reference>
<gene>
    <name evidence="2" type="ORF">PG996_003371</name>
</gene>
<dbReference type="EMBL" id="JAQQWM010000002">
    <property type="protein sequence ID" value="KAK8077201.1"/>
    <property type="molecule type" value="Genomic_DNA"/>
</dbReference>